<dbReference type="Pfam" id="PF01810">
    <property type="entry name" value="LysE"/>
    <property type="match status" value="1"/>
</dbReference>
<keyword evidence="3 6" id="KW-0812">Transmembrane</keyword>
<dbReference type="Proteomes" id="UP000230886">
    <property type="component" value="Unassembled WGS sequence"/>
</dbReference>
<dbReference type="InterPro" id="IPR001123">
    <property type="entry name" value="LeuE-type"/>
</dbReference>
<feature type="transmembrane region" description="Helical" evidence="6">
    <location>
        <begin position="43"/>
        <end position="63"/>
    </location>
</feature>
<dbReference type="GO" id="GO:0015171">
    <property type="term" value="F:amino acid transmembrane transporter activity"/>
    <property type="evidence" value="ECO:0007669"/>
    <property type="project" value="TreeGrafter"/>
</dbReference>
<dbReference type="RefSeq" id="WP_054781817.1">
    <property type="nucleotide sequence ID" value="NZ_JAKEDO010000027.1"/>
</dbReference>
<dbReference type="PIRSF" id="PIRSF006324">
    <property type="entry name" value="LeuE"/>
    <property type="match status" value="1"/>
</dbReference>
<dbReference type="EMBL" id="NOVD01000033">
    <property type="protein sequence ID" value="PCK24297.1"/>
    <property type="molecule type" value="Genomic_DNA"/>
</dbReference>
<evidence type="ECO:0000256" key="4">
    <source>
        <dbReference type="ARBA" id="ARBA00022989"/>
    </source>
</evidence>
<sequence>MLSTGQLLAFIPAALVVAASPGANNLLALRNGLRSGVRAAATALVGRFVAFAIMLTLVVAGLGTVLAQSQHLFELLKWLGVAYLLALGIWVIWQTRPSRWTWIETRPVSSVSGSSRLVIQEFTTAAANPKALLLFTAFLPQFTMKSAGPVAYQLTLLGSLYIVVEACAALGWASVGRWIQQRGLSSSTVRRVERSSGVVFVGLSGSLAASSLTPATR</sequence>
<dbReference type="AlphaFoldDB" id="A0A2A5J4Y8"/>
<reference evidence="7 8" key="1">
    <citation type="submission" date="2017-07" db="EMBL/GenBank/DDBJ databases">
        <title>Draft sequence of Rhodococcus enclensis 23b-28.</title>
        <authorList>
            <person name="Besaury L."/>
            <person name="Sancelme M."/>
            <person name="Amato P."/>
            <person name="Lallement A."/>
            <person name="Delort A.-M."/>
        </authorList>
    </citation>
    <scope>NUCLEOTIDE SEQUENCE [LARGE SCALE GENOMIC DNA]</scope>
    <source>
        <strain evidence="7 8">23b-28</strain>
    </source>
</reference>
<organism evidence="7 8">
    <name type="scientific">Rhodococcus qingshengii</name>
    <dbReference type="NCBI Taxonomy" id="334542"/>
    <lineage>
        <taxon>Bacteria</taxon>
        <taxon>Bacillati</taxon>
        <taxon>Actinomycetota</taxon>
        <taxon>Actinomycetes</taxon>
        <taxon>Mycobacteriales</taxon>
        <taxon>Nocardiaceae</taxon>
        <taxon>Rhodococcus</taxon>
        <taxon>Rhodococcus erythropolis group</taxon>
    </lineage>
</organism>
<evidence type="ECO:0000256" key="2">
    <source>
        <dbReference type="ARBA" id="ARBA00022475"/>
    </source>
</evidence>
<feature type="transmembrane region" description="Helical" evidence="6">
    <location>
        <begin position="150"/>
        <end position="175"/>
    </location>
</feature>
<dbReference type="PANTHER" id="PTHR30086">
    <property type="entry name" value="ARGININE EXPORTER PROTEIN ARGO"/>
    <property type="match status" value="1"/>
</dbReference>
<gene>
    <name evidence="7" type="ORF">CHR55_26850</name>
</gene>
<keyword evidence="5 6" id="KW-0472">Membrane</keyword>
<feature type="transmembrane region" description="Helical" evidence="6">
    <location>
        <begin position="75"/>
        <end position="93"/>
    </location>
</feature>
<name>A0A2A5J4Y8_RHOSG</name>
<accession>A0A2A5J4Y8</accession>
<dbReference type="PANTHER" id="PTHR30086:SF20">
    <property type="entry name" value="ARGININE EXPORTER PROTEIN ARGO-RELATED"/>
    <property type="match status" value="1"/>
</dbReference>
<evidence type="ECO:0008006" key="9">
    <source>
        <dbReference type="Google" id="ProtNLM"/>
    </source>
</evidence>
<keyword evidence="4 6" id="KW-1133">Transmembrane helix</keyword>
<dbReference type="GO" id="GO:0005886">
    <property type="term" value="C:plasma membrane"/>
    <property type="evidence" value="ECO:0007669"/>
    <property type="project" value="UniProtKB-SubCell"/>
</dbReference>
<keyword evidence="2" id="KW-1003">Cell membrane</keyword>
<evidence type="ECO:0000256" key="5">
    <source>
        <dbReference type="ARBA" id="ARBA00023136"/>
    </source>
</evidence>
<proteinExistence type="predicted"/>
<comment type="subcellular location">
    <subcellularLocation>
        <location evidence="1">Cell membrane</location>
        <topology evidence="1">Multi-pass membrane protein</topology>
    </subcellularLocation>
</comment>
<evidence type="ECO:0000256" key="3">
    <source>
        <dbReference type="ARBA" id="ARBA00022692"/>
    </source>
</evidence>
<evidence type="ECO:0000256" key="1">
    <source>
        <dbReference type="ARBA" id="ARBA00004651"/>
    </source>
</evidence>
<evidence type="ECO:0000313" key="8">
    <source>
        <dbReference type="Proteomes" id="UP000230886"/>
    </source>
</evidence>
<comment type="caution">
    <text evidence="7">The sequence shown here is derived from an EMBL/GenBank/DDBJ whole genome shotgun (WGS) entry which is preliminary data.</text>
</comment>
<evidence type="ECO:0000313" key="7">
    <source>
        <dbReference type="EMBL" id="PCK24297.1"/>
    </source>
</evidence>
<evidence type="ECO:0000256" key="6">
    <source>
        <dbReference type="SAM" id="Phobius"/>
    </source>
</evidence>
<protein>
    <recommendedName>
        <fullName evidence="9">LysE family translocator</fullName>
    </recommendedName>
</protein>